<gene>
    <name evidence="4" type="ORF">P7G31_02925</name>
</gene>
<dbReference type="SUPFAM" id="SSF47413">
    <property type="entry name" value="lambda repressor-like DNA-binding domains"/>
    <property type="match status" value="1"/>
</dbReference>
<keyword evidence="2" id="KW-0472">Membrane</keyword>
<evidence type="ECO:0000313" key="4">
    <source>
        <dbReference type="EMBL" id="MDT2731209.1"/>
    </source>
</evidence>
<feature type="domain" description="HTH cro/C1-type" evidence="3">
    <location>
        <begin position="7"/>
        <end position="61"/>
    </location>
</feature>
<dbReference type="EMBL" id="JARQAG010000002">
    <property type="protein sequence ID" value="MDT2731209.1"/>
    <property type="molecule type" value="Genomic_DNA"/>
</dbReference>
<evidence type="ECO:0000313" key="5">
    <source>
        <dbReference type="Proteomes" id="UP001180515"/>
    </source>
</evidence>
<dbReference type="SMART" id="SM00530">
    <property type="entry name" value="HTH_XRE"/>
    <property type="match status" value="1"/>
</dbReference>
<protein>
    <submittedName>
        <fullName evidence="4">Helix-turn-helix transcriptional regulator</fullName>
    </submittedName>
</protein>
<keyword evidence="2" id="KW-1133">Transmembrane helix</keyword>
<organism evidence="4 5">
    <name type="scientific">Streptococcus parauberis</name>
    <dbReference type="NCBI Taxonomy" id="1348"/>
    <lineage>
        <taxon>Bacteria</taxon>
        <taxon>Bacillati</taxon>
        <taxon>Bacillota</taxon>
        <taxon>Bacilli</taxon>
        <taxon>Lactobacillales</taxon>
        <taxon>Streptococcaceae</taxon>
        <taxon>Streptococcus</taxon>
    </lineage>
</organism>
<comment type="caution">
    <text evidence="4">The sequence shown here is derived from an EMBL/GenBank/DDBJ whole genome shotgun (WGS) entry which is preliminary data.</text>
</comment>
<dbReference type="PANTHER" id="PTHR46558">
    <property type="entry name" value="TRACRIPTIONAL REGULATORY PROTEIN-RELATED-RELATED"/>
    <property type="match status" value="1"/>
</dbReference>
<dbReference type="Pfam" id="PF01381">
    <property type="entry name" value="HTH_3"/>
    <property type="match status" value="1"/>
</dbReference>
<dbReference type="PANTHER" id="PTHR46558:SF15">
    <property type="entry name" value="HELIX-TURN-HELIX DOMAIN PROTEIN"/>
    <property type="match status" value="1"/>
</dbReference>
<reference evidence="4" key="1">
    <citation type="submission" date="2023-03" db="EMBL/GenBank/DDBJ databases">
        <authorList>
            <person name="Shen W."/>
            <person name="Cai J."/>
        </authorList>
    </citation>
    <scope>NUCLEOTIDE SEQUENCE</scope>
    <source>
        <strain evidence="4">P82-2</strain>
    </source>
</reference>
<dbReference type="GO" id="GO:0003677">
    <property type="term" value="F:DNA binding"/>
    <property type="evidence" value="ECO:0007669"/>
    <property type="project" value="UniProtKB-KW"/>
</dbReference>
<name>A0AAE4HUX2_9STRE</name>
<evidence type="ECO:0000256" key="2">
    <source>
        <dbReference type="SAM" id="Phobius"/>
    </source>
</evidence>
<dbReference type="AlphaFoldDB" id="A0AAE4HUX2"/>
<dbReference type="PROSITE" id="PS50943">
    <property type="entry name" value="HTH_CROC1"/>
    <property type="match status" value="1"/>
</dbReference>
<dbReference type="InterPro" id="IPR010982">
    <property type="entry name" value="Lambda_DNA-bd_dom_sf"/>
</dbReference>
<feature type="transmembrane region" description="Helical" evidence="2">
    <location>
        <begin position="88"/>
        <end position="108"/>
    </location>
</feature>
<evidence type="ECO:0000256" key="1">
    <source>
        <dbReference type="ARBA" id="ARBA00023125"/>
    </source>
</evidence>
<keyword evidence="2" id="KW-0812">Transmembrane</keyword>
<dbReference type="Gene3D" id="1.10.260.40">
    <property type="entry name" value="lambda repressor-like DNA-binding domains"/>
    <property type="match status" value="1"/>
</dbReference>
<keyword evidence="1" id="KW-0238">DNA-binding</keyword>
<dbReference type="OMA" id="APFNIHI"/>
<accession>A0AAE4HUX2</accession>
<evidence type="ECO:0000259" key="3">
    <source>
        <dbReference type="PROSITE" id="PS50943"/>
    </source>
</evidence>
<dbReference type="InterPro" id="IPR001387">
    <property type="entry name" value="Cro/C1-type_HTH"/>
</dbReference>
<dbReference type="Proteomes" id="UP001180515">
    <property type="component" value="Unassembled WGS sequence"/>
</dbReference>
<proteinExistence type="predicted"/>
<dbReference type="RefSeq" id="WP_013794523.1">
    <property type="nucleotide sequence ID" value="NZ_BAWT01000018.1"/>
</dbReference>
<dbReference type="CDD" id="cd00093">
    <property type="entry name" value="HTH_XRE"/>
    <property type="match status" value="1"/>
</dbReference>
<sequence length="249" mass="29548">MTISEKLKTYRKTQGFTQEEVAKRLNVSRTTVSSWETGRTFPDIERMINLADLYQLSLDQLLREDPQIMKNIKTERRALKHYRFIKKLTLMLVGLFCLYNLYWFMVIYPKNTKLNSWQQSDNIYKLNKGGLHYTANKIDYLLGLKNRTINVSTEGEAPFNIHITGDYVYINVYKNDKYNKDGSTLELPKDFHFLAKLKKSEIRKDNALHFDHFEGSIKEANAQRFIEKNRQAFNQEYSQTLKVWQSINY</sequence>